<dbReference type="InterPro" id="IPR018356">
    <property type="entry name" value="Tscrpt_reg_HTH_DeoR_CS"/>
</dbReference>
<evidence type="ECO:0000256" key="2">
    <source>
        <dbReference type="ARBA" id="ARBA00023015"/>
    </source>
</evidence>
<dbReference type="InterPro" id="IPR014036">
    <property type="entry name" value="DeoR-like_C"/>
</dbReference>
<keyword evidence="3" id="KW-0238">DNA-binding</keyword>
<dbReference type="OrthoDB" id="9816363at2"/>
<evidence type="ECO:0000313" key="6">
    <source>
        <dbReference type="EMBL" id="PWR02499.1"/>
    </source>
</evidence>
<dbReference type="GO" id="GO:0003700">
    <property type="term" value="F:DNA-binding transcription factor activity"/>
    <property type="evidence" value="ECO:0007669"/>
    <property type="project" value="InterPro"/>
</dbReference>
<dbReference type="InterPro" id="IPR036390">
    <property type="entry name" value="WH_DNA-bd_sf"/>
</dbReference>
<dbReference type="InterPro" id="IPR001034">
    <property type="entry name" value="DeoR_HTH"/>
</dbReference>
<dbReference type="PANTHER" id="PTHR30363:SF4">
    <property type="entry name" value="GLYCEROL-3-PHOSPHATE REGULON REPRESSOR"/>
    <property type="match status" value="1"/>
</dbReference>
<keyword evidence="1" id="KW-0678">Repressor</keyword>
<dbReference type="RefSeq" id="WP_109811813.1">
    <property type="nucleotide sequence ID" value="NZ_QGKU01000034.1"/>
</dbReference>
<gene>
    <name evidence="6" type="ORF">DKT77_11270</name>
</gene>
<sequence>MKRDTRRQQIIDLLVDRGAVDVEDLARRFAVSKMTVHRDLDELEGMGLLRKVRGGASMEASAQFESDFRYRERQGLDTKQRLARAAMELVAPGMSVIVNDGSTAAVLGAMLAEIRPLTVITNNQAVIDALRNAPGITLVALGGVYSAKFNGYFGLMTEDSLARLRADIAFVSSPALDLAGVHHMDAQVIRSKRGMMAAATRRCLMVNHGRFGHGALYRLSGLDAFDTLITDAAPPPDLRAALDGAGVALTVAPPLAPSAPTEENTP</sequence>
<dbReference type="SUPFAM" id="SSF46785">
    <property type="entry name" value="Winged helix' DNA-binding domain"/>
    <property type="match status" value="1"/>
</dbReference>
<evidence type="ECO:0000313" key="7">
    <source>
        <dbReference type="Proteomes" id="UP000245680"/>
    </source>
</evidence>
<dbReference type="PRINTS" id="PR00037">
    <property type="entry name" value="HTHLACR"/>
</dbReference>
<dbReference type="SUPFAM" id="SSF100950">
    <property type="entry name" value="NagB/RpiA/CoA transferase-like"/>
    <property type="match status" value="1"/>
</dbReference>
<keyword evidence="4" id="KW-0804">Transcription</keyword>
<dbReference type="AlphaFoldDB" id="A0A2V2LJG6"/>
<accession>A0A2V2LJG6</accession>
<reference evidence="6 7" key="1">
    <citation type="submission" date="2018-05" db="EMBL/GenBank/DDBJ databases">
        <title>Rhodobacteraceae gen. nov., sp. nov. isolated from sea water.</title>
        <authorList>
            <person name="Ren Y."/>
        </authorList>
    </citation>
    <scope>NUCLEOTIDE SEQUENCE [LARGE SCALE GENOMIC DNA]</scope>
    <source>
        <strain evidence="6 7">TG-679</strain>
    </source>
</reference>
<dbReference type="SMART" id="SM01134">
    <property type="entry name" value="DeoRC"/>
    <property type="match status" value="1"/>
</dbReference>
<dbReference type="Pfam" id="PF08220">
    <property type="entry name" value="HTH_DeoR"/>
    <property type="match status" value="1"/>
</dbReference>
<dbReference type="Proteomes" id="UP000245680">
    <property type="component" value="Unassembled WGS sequence"/>
</dbReference>
<dbReference type="SMART" id="SM00420">
    <property type="entry name" value="HTH_DEOR"/>
    <property type="match status" value="1"/>
</dbReference>
<dbReference type="PROSITE" id="PS00894">
    <property type="entry name" value="HTH_DEOR_1"/>
    <property type="match status" value="1"/>
</dbReference>
<keyword evidence="7" id="KW-1185">Reference proteome</keyword>
<dbReference type="InterPro" id="IPR037171">
    <property type="entry name" value="NagB/RpiA_transferase-like"/>
</dbReference>
<dbReference type="GO" id="GO:0003677">
    <property type="term" value="F:DNA binding"/>
    <property type="evidence" value="ECO:0007669"/>
    <property type="project" value="UniProtKB-KW"/>
</dbReference>
<evidence type="ECO:0000256" key="4">
    <source>
        <dbReference type="ARBA" id="ARBA00023163"/>
    </source>
</evidence>
<dbReference type="EMBL" id="QGKU01000034">
    <property type="protein sequence ID" value="PWR02499.1"/>
    <property type="molecule type" value="Genomic_DNA"/>
</dbReference>
<proteinExistence type="predicted"/>
<dbReference type="InterPro" id="IPR036388">
    <property type="entry name" value="WH-like_DNA-bd_sf"/>
</dbReference>
<evidence type="ECO:0000259" key="5">
    <source>
        <dbReference type="PROSITE" id="PS51000"/>
    </source>
</evidence>
<dbReference type="Gene3D" id="1.10.10.10">
    <property type="entry name" value="Winged helix-like DNA-binding domain superfamily/Winged helix DNA-binding domain"/>
    <property type="match status" value="1"/>
</dbReference>
<dbReference type="PANTHER" id="PTHR30363">
    <property type="entry name" value="HTH-TYPE TRANSCRIPTIONAL REGULATOR SRLR-RELATED"/>
    <property type="match status" value="1"/>
</dbReference>
<dbReference type="InterPro" id="IPR050313">
    <property type="entry name" value="Carb_Metab_HTH_regulators"/>
</dbReference>
<evidence type="ECO:0000256" key="1">
    <source>
        <dbReference type="ARBA" id="ARBA00022491"/>
    </source>
</evidence>
<name>A0A2V2LJG6_9RHOB</name>
<dbReference type="PROSITE" id="PS51000">
    <property type="entry name" value="HTH_DEOR_2"/>
    <property type="match status" value="1"/>
</dbReference>
<dbReference type="Pfam" id="PF00455">
    <property type="entry name" value="DeoRC"/>
    <property type="match status" value="1"/>
</dbReference>
<keyword evidence="2" id="KW-0805">Transcription regulation</keyword>
<comment type="caution">
    <text evidence="6">The sequence shown here is derived from an EMBL/GenBank/DDBJ whole genome shotgun (WGS) entry which is preliminary data.</text>
</comment>
<protein>
    <submittedName>
        <fullName evidence="6">DeoR family transcriptional regulator</fullName>
    </submittedName>
</protein>
<evidence type="ECO:0000256" key="3">
    <source>
        <dbReference type="ARBA" id="ARBA00023125"/>
    </source>
</evidence>
<feature type="domain" description="HTH deoR-type" evidence="5">
    <location>
        <begin position="3"/>
        <end position="58"/>
    </location>
</feature>
<organism evidence="6 7">
    <name type="scientific">Meridianimarinicoccus roseus</name>
    <dbReference type="NCBI Taxonomy" id="2072018"/>
    <lineage>
        <taxon>Bacteria</taxon>
        <taxon>Pseudomonadati</taxon>
        <taxon>Pseudomonadota</taxon>
        <taxon>Alphaproteobacteria</taxon>
        <taxon>Rhodobacterales</taxon>
        <taxon>Paracoccaceae</taxon>
        <taxon>Meridianimarinicoccus</taxon>
    </lineage>
</organism>